<dbReference type="EMBL" id="AEJC01000510">
    <property type="protein sequence ID" value="EKX62550.1"/>
    <property type="molecule type" value="Genomic_DNA"/>
</dbReference>
<reference evidence="1 2" key="1">
    <citation type="submission" date="2012-11" db="EMBL/GenBank/DDBJ databases">
        <authorList>
            <person name="Huguet-Tapia J.C."/>
            <person name="Durkin A.S."/>
            <person name="Pettis G.S."/>
            <person name="Badger J.H."/>
        </authorList>
    </citation>
    <scope>NUCLEOTIDE SEQUENCE [LARGE SCALE GENOMIC DNA]</scope>
    <source>
        <strain evidence="1 2">91-03</strain>
    </source>
</reference>
<proteinExistence type="predicted"/>
<gene>
    <name evidence="1" type="ORF">STRIP9103_05547</name>
</gene>
<accession>L1KPX8</accession>
<name>L1KPX8_9ACTN</name>
<dbReference type="Proteomes" id="UP000010411">
    <property type="component" value="Unassembled WGS sequence"/>
</dbReference>
<sequence>MGKLLVTQRAMRERCVSGRCGTRWIQRQAPTSPQVADQGKRDPV</sequence>
<protein>
    <submittedName>
        <fullName evidence="1">Uncharacterized protein</fullName>
    </submittedName>
</protein>
<keyword evidence="2" id="KW-1185">Reference proteome</keyword>
<organism evidence="1 2">
    <name type="scientific">Streptomyces ipomoeae 91-03</name>
    <dbReference type="NCBI Taxonomy" id="698759"/>
    <lineage>
        <taxon>Bacteria</taxon>
        <taxon>Bacillati</taxon>
        <taxon>Actinomycetota</taxon>
        <taxon>Actinomycetes</taxon>
        <taxon>Kitasatosporales</taxon>
        <taxon>Streptomycetaceae</taxon>
        <taxon>Streptomyces</taxon>
    </lineage>
</organism>
<dbReference type="AlphaFoldDB" id="L1KPX8"/>
<evidence type="ECO:0000313" key="2">
    <source>
        <dbReference type="Proteomes" id="UP000010411"/>
    </source>
</evidence>
<evidence type="ECO:0000313" key="1">
    <source>
        <dbReference type="EMBL" id="EKX62550.1"/>
    </source>
</evidence>
<comment type="caution">
    <text evidence="1">The sequence shown here is derived from an EMBL/GenBank/DDBJ whole genome shotgun (WGS) entry which is preliminary data.</text>
</comment>